<evidence type="ECO:0000259" key="6">
    <source>
        <dbReference type="Pfam" id="PF00588"/>
    </source>
</evidence>
<proteinExistence type="inferred from homology"/>
<evidence type="ECO:0000256" key="2">
    <source>
        <dbReference type="ARBA" id="ARBA00022603"/>
    </source>
</evidence>
<dbReference type="InterPro" id="IPR029028">
    <property type="entry name" value="Alpha/beta_knot_MTases"/>
</dbReference>
<dbReference type="InterPro" id="IPR029026">
    <property type="entry name" value="tRNA_m1G_MTases_N"/>
</dbReference>
<dbReference type="OrthoDB" id="9806346at2"/>
<protein>
    <recommendedName>
        <fullName evidence="6">tRNA/rRNA methyltransferase SpoU type domain-containing protein</fullName>
    </recommendedName>
</protein>
<organism evidence="7 8">
    <name type="scientific">Hyphomonas chukchiensis</name>
    <dbReference type="NCBI Taxonomy" id="1280947"/>
    <lineage>
        <taxon>Bacteria</taxon>
        <taxon>Pseudomonadati</taxon>
        <taxon>Pseudomonadota</taxon>
        <taxon>Alphaproteobacteria</taxon>
        <taxon>Hyphomonadales</taxon>
        <taxon>Hyphomonadaceae</taxon>
        <taxon>Hyphomonas</taxon>
    </lineage>
</organism>
<dbReference type="PANTHER" id="PTHR42786">
    <property type="entry name" value="TRNA/RRNA METHYLTRANSFERASE"/>
    <property type="match status" value="1"/>
</dbReference>
<evidence type="ECO:0000313" key="8">
    <source>
        <dbReference type="Proteomes" id="UP000027190"/>
    </source>
</evidence>
<keyword evidence="4" id="KW-0949">S-adenosyl-L-methionine</keyword>
<reference evidence="7 8" key="1">
    <citation type="journal article" date="2014" name="Antonie Van Leeuwenhoek">
        <title>Hyphomonas beringensis sp. nov. and Hyphomonas chukchiensis sp. nov., isolated from surface seawater of the Bering Sea and Chukchi Sea.</title>
        <authorList>
            <person name="Li C."/>
            <person name="Lai Q."/>
            <person name="Li G."/>
            <person name="Dong C."/>
            <person name="Wang J."/>
            <person name="Liao Y."/>
            <person name="Shao Z."/>
        </authorList>
    </citation>
    <scope>NUCLEOTIDE SEQUENCE [LARGE SCALE GENOMIC DNA]</scope>
    <source>
        <strain evidence="7 8">BH-BN04-4</strain>
    </source>
</reference>
<comment type="caution">
    <text evidence="7">The sequence shown here is derived from an EMBL/GenBank/DDBJ whole genome shotgun (WGS) entry which is preliminary data.</text>
</comment>
<name>A0A062U294_9PROT</name>
<dbReference type="Proteomes" id="UP000027190">
    <property type="component" value="Unassembled WGS sequence"/>
</dbReference>
<dbReference type="GO" id="GO:0008173">
    <property type="term" value="F:RNA methyltransferase activity"/>
    <property type="evidence" value="ECO:0007669"/>
    <property type="project" value="InterPro"/>
</dbReference>
<dbReference type="EMBL" id="AWFG01000074">
    <property type="protein sequence ID" value="KCZ54456.1"/>
    <property type="molecule type" value="Genomic_DNA"/>
</dbReference>
<evidence type="ECO:0000256" key="4">
    <source>
        <dbReference type="ARBA" id="ARBA00022691"/>
    </source>
</evidence>
<dbReference type="Gene3D" id="1.10.8.590">
    <property type="match status" value="1"/>
</dbReference>
<keyword evidence="3" id="KW-0808">Transferase</keyword>
<evidence type="ECO:0000256" key="3">
    <source>
        <dbReference type="ARBA" id="ARBA00022679"/>
    </source>
</evidence>
<dbReference type="eggNOG" id="COG0565">
    <property type="taxonomic scope" value="Bacteria"/>
</dbReference>
<evidence type="ECO:0000256" key="5">
    <source>
        <dbReference type="SAM" id="MobiDB-lite"/>
    </source>
</evidence>
<evidence type="ECO:0000313" key="7">
    <source>
        <dbReference type="EMBL" id="KCZ54456.1"/>
    </source>
</evidence>
<dbReference type="PIRSF" id="PIRSF004808">
    <property type="entry name" value="LasT"/>
    <property type="match status" value="1"/>
</dbReference>
<accession>A0A062U294</accession>
<dbReference type="CDD" id="cd18093">
    <property type="entry name" value="SpoU-like_TrmJ"/>
    <property type="match status" value="1"/>
</dbReference>
<sequence length="266" mass="28810">MSDQRRPCVILHSPQLGENIGAAARVMRNFGLIDLRLVSPRDGWPNPAADTMSAGAFDAGVIVNVHETLQDALEGVTYLIAATARLRGIEKRVTDAVGAAEAAFARTAGGGKGVAAIMFGGEKAGLPNEAVALSDLLMTYPVDPDFKSLNLAQAVCVFVHEWGKLNAAENPSNFPSQSQVKPIEMPSTSDANPSTRDDVFRMFEHFEAELERAGYFFPPEKTPLMKDNLRSALIRADWTEQEVQTFRGAIKALAIGRGKARVVRED</sequence>
<dbReference type="InterPro" id="IPR004384">
    <property type="entry name" value="RNA_MeTrfase_TrmJ/LasT"/>
</dbReference>
<dbReference type="SUPFAM" id="SSF75217">
    <property type="entry name" value="alpha/beta knot"/>
    <property type="match status" value="1"/>
</dbReference>
<dbReference type="InterPro" id="IPR001537">
    <property type="entry name" value="SpoU_MeTrfase"/>
</dbReference>
<gene>
    <name evidence="7" type="ORF">HY30_09225</name>
</gene>
<feature type="region of interest" description="Disordered" evidence="5">
    <location>
        <begin position="170"/>
        <end position="194"/>
    </location>
</feature>
<dbReference type="Pfam" id="PF00588">
    <property type="entry name" value="SpoU_methylase"/>
    <property type="match status" value="1"/>
</dbReference>
<dbReference type="GO" id="GO:0002128">
    <property type="term" value="P:tRNA nucleoside ribose methylation"/>
    <property type="evidence" value="ECO:0007669"/>
    <property type="project" value="TreeGrafter"/>
</dbReference>
<evidence type="ECO:0000256" key="1">
    <source>
        <dbReference type="ARBA" id="ARBA00007228"/>
    </source>
</evidence>
<keyword evidence="2" id="KW-0489">Methyltransferase</keyword>
<dbReference type="Gene3D" id="3.40.1280.10">
    <property type="match status" value="1"/>
</dbReference>
<dbReference type="RefSeq" id="WP_034743492.1">
    <property type="nucleotide sequence ID" value="NZ_AWFG01000074.1"/>
</dbReference>
<dbReference type="STRING" id="1280947.HY30_09225"/>
<dbReference type="AlphaFoldDB" id="A0A062U294"/>
<feature type="domain" description="tRNA/rRNA methyltransferase SpoU type" evidence="6">
    <location>
        <begin position="8"/>
        <end position="159"/>
    </location>
</feature>
<comment type="similarity">
    <text evidence="1">Belongs to the class IV-like SAM-binding methyltransferase superfamily. RNA methyltransferase TrmH family.</text>
</comment>
<dbReference type="GO" id="GO:0003723">
    <property type="term" value="F:RNA binding"/>
    <property type="evidence" value="ECO:0007669"/>
    <property type="project" value="InterPro"/>
</dbReference>
<dbReference type="PANTHER" id="PTHR42786:SF7">
    <property type="entry name" value="TRNA_RRNA METHYLTRANSFERASE SPOU TYPE DOMAIN-CONTAINING PROTEIN"/>
    <property type="match status" value="1"/>
</dbReference>
<keyword evidence="8" id="KW-1185">Reference proteome</keyword>
<dbReference type="GO" id="GO:0005829">
    <property type="term" value="C:cytosol"/>
    <property type="evidence" value="ECO:0007669"/>
    <property type="project" value="TreeGrafter"/>
</dbReference>
<dbReference type="PATRIC" id="fig|1280947.3.peg.3294"/>